<sequence length="1966" mass="214490">MLGWQPTSTGSLATFCWDWFLSQLRNRLTSSIRHCGRHMFRSAELRARSVLRSCGLAAMVTLAAQASAIEIVHVAPQGEVAGLQNIVVRFGASVSALGDPRLPDPVQVRCGAVEVHGKGRWSNDREWIFDFSQPLPAGAKCKVSVKEDFRPTAPNASPNWTGRREYAFQLAAPTIRQIRPWEGSRIEEDQRFLLQLSGAAKAATIASNVWCESQAVGERIPSVLYPDAERDALLRALKMESALKQSWILMGCQRPLPAGADAAVVWGPGIAAGADDSVRTRGERRLRFSVRPPLTAEFSCERERANAPCLPIRPLNISFSEPIPRDVALKVRLKGPDGQSIAPIATAPEEDQAGNSPSLTTVKFPVPLAELKEYIVELPSGVKDLSGRALSNAASFPMKVRTGGAPPLAKFAAAPFGIVEWEANGPSLVPLSMRHVQADLQPKAGGHLRIKRITDDIDILRWYGRMYGQNEWEARKLELLRGESGLSSMTVPPPNPDKAIDVIGVPLAQPGYHILELKSPQLGQSLLEPIQPMYVRTGALVTNLGLHFKLGQDNSLVWVTTLDKGQPVAGASVSVYDCKGGRLWSGRTDAQGLARIDRANLERDRGGKCIAEAGLFITARAEQPGRPSDMSFMFSGWSRGIEPWRFNVPISWGGERQARAHTVTDRPLLRAGEMLSMKHFFRFETVQGLSDATSEQLPDKLRIVFEGTGEDIASVDLRWQGSRYALSTWKVPANAKLGRYRLILERSNVSNDAQKTWDSGSVRVEEFRVPLVDARLLPPAGAQVGVKEQGWGAQLNYMAGGPMAKSPIQVSAMLQSRWATFPGYDDYAFEPPSAQAADAGNESEAGPEGDGETSGGAPGGNRLLLDKLSIQTDAKGAAQFKVPLKGGVDRPSELRVELNYRDPDGQTHTRASSQMVWPADVVIGLRAATWVSNGQSLQVQAIALDTNGKPVAGRTVSIGGRQIQTLSTRKRLVGGFYGYEHQRQQKDLGELCSGKTDALGIMRCEIKLSQSGQIELIGAASDAGGRTAKAARSLWVTRAGELWFSQDNDDRIDVIPERRRYEPGETARFQVRMPYRDATALISVEREGVLHSEVRRISGRDPWIELKIDKDWTPNAYVSVMVLRGRLREVPWYSFFSWGWREPGNWWREWRASGDYRAPTAMVDLSKPSFKLGMAPIEIGQARHRLQVEVVPQQAQYGIRQSAQVKLRVLQDGKPVPDAQIAFAAVDEGLLALAPNPSWKLLDGMIQARSWGVTTATAHSEIIGRRHYGRKAVAAGGGGGFATRELFDTLLTWQPLVPVNAQGEALVQVPLNDSLTRFRLVAIADAPGQRFGTGENSIKVSQDLQLLSGLPPLVREGDRVQAMLTLRNATTRAMDLRVTLAGRAATGTGEQALATEPRVVKLAAGQAQELAWDVVVPDGAQRIAWEAQAQEQGGGGAKDAMRMTQAVEPAVPLRVLQATLRQLDAPLSIPVAPPVDALPTSGVKRGGLQIGLQPRLSSALPGIRRYFEQYPYTCLEQQSSKYLALHDTAAWDGLMGQLATYQDAEGLFAYFPLSRSITQGSDALTAHLLSAAQEGGRALPAAQLNKALDGLAAFVEGRLERRHWSPRPDDEPRRIAALAALARYGKATPRQLGTVDANHLASWPTHAVIDWLVLHQRMTQAPGREAQIAAAQNQLRSRLSYAGTTLRFVNEDADGWWWLMASGDSNAARAILALADDAGWKDDLPRLVVGTLARQERGAWFNTTANLWGVLALEKFSARFESQAVKGRTEAKLASASAVLDWSAKPDGGSLQLAWPAAATNGNLAVTHAGEGKPWVTVQALAAVPLKAPLNAGYSLKRTVTAISQKAAPKWSRGDVMRVRLEIEAAADMTWAVLSDPLPTGAAVVEGTIESQGERAEGQAWPDFIERSFTAWRAYFGYLPRGRHVLEYTVRLNNAGRFQMPTTRVEAMYSPERFGEVPNATLEVAP</sequence>
<dbReference type="SMART" id="SM01359">
    <property type="entry name" value="A2M_N_2"/>
    <property type="match status" value="1"/>
</dbReference>
<dbReference type="InterPro" id="IPR011625">
    <property type="entry name" value="A2M_N_BRD"/>
</dbReference>
<comment type="caution">
    <text evidence="5">The sequence shown here is derived from an EMBL/GenBank/DDBJ whole genome shotgun (WGS) entry which is preliminary data.</text>
</comment>
<feature type="domain" description="Alpha-2-macroglobulin bait region" evidence="3">
    <location>
        <begin position="1052"/>
        <end position="1233"/>
    </location>
</feature>
<reference evidence="5 6" key="1">
    <citation type="journal article" date="2008" name="Int. J. Syst. Evol. Microbiol.">
        <title>Description of Roseateles aquatilis sp. nov. and Roseateles terrae sp. nov., in the class Betaproteobacteria, and emended description of the genus Roseateles.</title>
        <authorList>
            <person name="Gomila M."/>
            <person name="Bowien B."/>
            <person name="Falsen E."/>
            <person name="Moore E.R."/>
            <person name="Lalucat J."/>
        </authorList>
    </citation>
    <scope>NUCLEOTIDE SEQUENCE [LARGE SCALE GENOMIC DNA]</scope>
    <source>
        <strain evidence="5 6">CCUG 48205</strain>
    </source>
</reference>
<name>A0A246ISB5_9BURK</name>
<dbReference type="Pfam" id="PF00207">
    <property type="entry name" value="A2M"/>
    <property type="match status" value="1"/>
</dbReference>
<dbReference type="InterPro" id="IPR051802">
    <property type="entry name" value="YfhM-like"/>
</dbReference>
<dbReference type="PANTHER" id="PTHR40094:SF1">
    <property type="entry name" value="UBIQUITIN DOMAIN-CONTAINING PROTEIN"/>
    <property type="match status" value="1"/>
</dbReference>
<dbReference type="Pfam" id="PF01835">
    <property type="entry name" value="MG2"/>
    <property type="match status" value="1"/>
</dbReference>
<dbReference type="GO" id="GO:0004866">
    <property type="term" value="F:endopeptidase inhibitor activity"/>
    <property type="evidence" value="ECO:0007669"/>
    <property type="project" value="InterPro"/>
</dbReference>
<feature type="domain" description="Alpha-2-macroglobulin" evidence="4">
    <location>
        <begin position="1292"/>
        <end position="1380"/>
    </location>
</feature>
<dbReference type="InterPro" id="IPR002890">
    <property type="entry name" value="MG2"/>
</dbReference>
<feature type="region of interest" description="Disordered" evidence="2">
    <location>
        <begin position="829"/>
        <end position="863"/>
    </location>
</feature>
<accession>A0A246ISB5</accession>
<evidence type="ECO:0008006" key="7">
    <source>
        <dbReference type="Google" id="ProtNLM"/>
    </source>
</evidence>
<dbReference type="InterPro" id="IPR041246">
    <property type="entry name" value="Bact_MG10"/>
</dbReference>
<organism evidence="5 6">
    <name type="scientific">Roseateles aquatilis</name>
    <dbReference type="NCBI Taxonomy" id="431061"/>
    <lineage>
        <taxon>Bacteria</taxon>
        <taxon>Pseudomonadati</taxon>
        <taxon>Pseudomonadota</taxon>
        <taxon>Betaproteobacteria</taxon>
        <taxon>Burkholderiales</taxon>
        <taxon>Sphaerotilaceae</taxon>
        <taxon>Roseateles</taxon>
    </lineage>
</organism>
<dbReference type="Pfam" id="PF11974">
    <property type="entry name" value="bMG3"/>
    <property type="match status" value="1"/>
</dbReference>
<dbReference type="Pfam" id="PF17973">
    <property type="entry name" value="bMG10"/>
    <property type="match status" value="1"/>
</dbReference>
<dbReference type="Proteomes" id="UP000197468">
    <property type="component" value="Unassembled WGS sequence"/>
</dbReference>
<evidence type="ECO:0000313" key="5">
    <source>
        <dbReference type="EMBL" id="OWQ83079.1"/>
    </source>
</evidence>
<keyword evidence="6" id="KW-1185">Reference proteome</keyword>
<dbReference type="PANTHER" id="PTHR40094">
    <property type="entry name" value="ALPHA-2-MACROGLOBULIN HOMOLOG"/>
    <property type="match status" value="1"/>
</dbReference>
<dbReference type="EMBL" id="NIOF01000025">
    <property type="protein sequence ID" value="OWQ83079.1"/>
    <property type="molecule type" value="Genomic_DNA"/>
</dbReference>
<dbReference type="InterPro" id="IPR001599">
    <property type="entry name" value="Macroglobln_a2"/>
</dbReference>
<dbReference type="SMART" id="SM01360">
    <property type="entry name" value="A2M"/>
    <property type="match status" value="1"/>
</dbReference>
<evidence type="ECO:0000313" key="6">
    <source>
        <dbReference type="Proteomes" id="UP000197468"/>
    </source>
</evidence>
<evidence type="ECO:0000256" key="1">
    <source>
        <dbReference type="ARBA" id="ARBA00010556"/>
    </source>
</evidence>
<dbReference type="InterPro" id="IPR008930">
    <property type="entry name" value="Terpenoid_cyclase/PrenylTrfase"/>
</dbReference>
<dbReference type="SUPFAM" id="SSF48239">
    <property type="entry name" value="Terpenoid cyclases/Protein prenyltransferases"/>
    <property type="match status" value="1"/>
</dbReference>
<evidence type="ECO:0000256" key="2">
    <source>
        <dbReference type="SAM" id="MobiDB-lite"/>
    </source>
</evidence>
<proteinExistence type="inferred from homology"/>
<evidence type="ECO:0000259" key="3">
    <source>
        <dbReference type="SMART" id="SM01359"/>
    </source>
</evidence>
<gene>
    <name evidence="5" type="ORF">CDN99_27305</name>
</gene>
<dbReference type="Pfam" id="PF07703">
    <property type="entry name" value="A2M_BRD"/>
    <property type="match status" value="1"/>
</dbReference>
<protein>
    <recommendedName>
        <fullName evidence="7">Alpha-2-macroglobulin</fullName>
    </recommendedName>
</protein>
<comment type="similarity">
    <text evidence="1">Belongs to the protease inhibitor I39 (alpha-2-macroglobulin) family. Bacterial alpha-2-macroglobulin subfamily.</text>
</comment>
<dbReference type="InterPro" id="IPR021868">
    <property type="entry name" value="Alpha_2_Macroglob_MG3"/>
</dbReference>
<evidence type="ECO:0000259" key="4">
    <source>
        <dbReference type="SMART" id="SM01360"/>
    </source>
</evidence>